<sequence>MAVKLHSVGVPLEESVLHCQAKTSCYVDSDIISSGTLYVTSSNVLWMNDEQKGFAVNYDSISVHAISKAINYFPHPCIYMMVSELSCEYDKARNKNCNLEANGHDVEKDDEDEEDDDHEDRIIDLRFVPSDVNSLNAIYEAINKGSCLNPCAEDADLSEDDNFEPVEEMGQGDGVENANGNDDVEDENGEGDPDQFANADEEEGGAADVDESAMEG</sequence>
<dbReference type="GO" id="GO:0005681">
    <property type="term" value="C:spliceosomal complex"/>
    <property type="evidence" value="ECO:0000318"/>
    <property type="project" value="GO_Central"/>
</dbReference>
<dbReference type="GeneID" id="20203340"/>
<dbReference type="InterPro" id="IPR003521">
    <property type="entry name" value="ICln"/>
</dbReference>
<feature type="compositionally biased region" description="Acidic residues" evidence="8">
    <location>
        <begin position="182"/>
        <end position="216"/>
    </location>
</feature>
<dbReference type="Gene3D" id="2.30.29.30">
    <property type="entry name" value="Pleckstrin-homology domain (PH domain)/Phosphotyrosine-binding domain (PTB)"/>
    <property type="match status" value="1"/>
</dbReference>
<evidence type="ECO:0000313" key="10">
    <source>
        <dbReference type="EnsemblMetazoa" id="HelroP170760"/>
    </source>
</evidence>
<dbReference type="OMA" id="YFMLDHK"/>
<dbReference type="GO" id="GO:0006821">
    <property type="term" value="P:chloride transport"/>
    <property type="evidence" value="ECO:0007669"/>
    <property type="project" value="InterPro"/>
</dbReference>
<dbReference type="GO" id="GO:0045292">
    <property type="term" value="P:mRNA cis splicing, via spliceosome"/>
    <property type="evidence" value="ECO:0000318"/>
    <property type="project" value="GO_Central"/>
</dbReference>
<dbReference type="InterPro" id="IPR039924">
    <property type="entry name" value="ICln/Lot5/Saf5"/>
</dbReference>
<dbReference type="STRING" id="6412.T1F3E1"/>
<dbReference type="GO" id="GO:0034715">
    <property type="term" value="C:pICln-Sm protein complex"/>
    <property type="evidence" value="ECO:0000318"/>
    <property type="project" value="GO_Central"/>
</dbReference>
<evidence type="ECO:0000256" key="7">
    <source>
        <dbReference type="ARBA" id="ARBA00045890"/>
    </source>
</evidence>
<dbReference type="CTD" id="20203340"/>
<keyword evidence="11" id="KW-1185">Reference proteome</keyword>
<comment type="subcellular location">
    <subcellularLocation>
        <location evidence="2">Cytoplasm</location>
    </subcellularLocation>
    <subcellularLocation>
        <location evidence="1">Nucleus</location>
    </subcellularLocation>
</comment>
<name>T1F3E1_HELRO</name>
<keyword evidence="5" id="KW-0963">Cytoplasm</keyword>
<reference evidence="9 11" key="2">
    <citation type="journal article" date="2013" name="Nature">
        <title>Insights into bilaterian evolution from three spiralian genomes.</title>
        <authorList>
            <person name="Simakov O."/>
            <person name="Marletaz F."/>
            <person name="Cho S.J."/>
            <person name="Edsinger-Gonzales E."/>
            <person name="Havlak P."/>
            <person name="Hellsten U."/>
            <person name="Kuo D.H."/>
            <person name="Larsson T."/>
            <person name="Lv J."/>
            <person name="Arendt D."/>
            <person name="Savage R."/>
            <person name="Osoegawa K."/>
            <person name="de Jong P."/>
            <person name="Grimwood J."/>
            <person name="Chapman J.A."/>
            <person name="Shapiro H."/>
            <person name="Aerts A."/>
            <person name="Otillar R.P."/>
            <person name="Terry A.Y."/>
            <person name="Boore J.L."/>
            <person name="Grigoriev I.V."/>
            <person name="Lindberg D.R."/>
            <person name="Seaver E.C."/>
            <person name="Weisblat D.A."/>
            <person name="Putnam N.H."/>
            <person name="Rokhsar D.S."/>
        </authorList>
    </citation>
    <scope>NUCLEOTIDE SEQUENCE</scope>
</reference>
<dbReference type="Pfam" id="PF03517">
    <property type="entry name" value="Voldacs"/>
    <property type="match status" value="1"/>
</dbReference>
<dbReference type="GO" id="GO:0034709">
    <property type="term" value="C:methylosome"/>
    <property type="evidence" value="ECO:0007669"/>
    <property type="project" value="InterPro"/>
</dbReference>
<dbReference type="PANTHER" id="PTHR21399">
    <property type="entry name" value="CHLORIDE CONDUCTANCE REGULATORY PROTEIN ICLN"/>
    <property type="match status" value="1"/>
</dbReference>
<dbReference type="HOGENOM" id="CLU_077804_4_0_1"/>
<dbReference type="EMBL" id="AMQM01003675">
    <property type="status" value="NOT_ANNOTATED_CDS"/>
    <property type="molecule type" value="Genomic_DNA"/>
</dbReference>
<comment type="similarity">
    <text evidence="3">Belongs to the pICln (TC 1.A.47) family.</text>
</comment>
<dbReference type="GO" id="GO:0005829">
    <property type="term" value="C:cytosol"/>
    <property type="evidence" value="ECO:0000318"/>
    <property type="project" value="GO_Central"/>
</dbReference>
<dbReference type="PRINTS" id="PR01348">
    <property type="entry name" value="ICLNCHANNEL"/>
</dbReference>
<dbReference type="PANTHER" id="PTHR21399:SF0">
    <property type="entry name" value="METHYLOSOME SUBUNIT PICLN"/>
    <property type="match status" value="1"/>
</dbReference>
<dbReference type="EnsemblMetazoa" id="HelroT170760">
    <property type="protein sequence ID" value="HelroP170760"/>
    <property type="gene ID" value="HelroG170760"/>
</dbReference>
<dbReference type="GO" id="GO:0000387">
    <property type="term" value="P:spliceosomal snRNP assembly"/>
    <property type="evidence" value="ECO:0000318"/>
    <property type="project" value="GO_Central"/>
</dbReference>
<evidence type="ECO:0000256" key="1">
    <source>
        <dbReference type="ARBA" id="ARBA00004123"/>
    </source>
</evidence>
<dbReference type="InterPro" id="IPR011993">
    <property type="entry name" value="PH-like_dom_sf"/>
</dbReference>
<dbReference type="eggNOG" id="KOG3238">
    <property type="taxonomic scope" value="Eukaryota"/>
</dbReference>
<evidence type="ECO:0000256" key="2">
    <source>
        <dbReference type="ARBA" id="ARBA00004496"/>
    </source>
</evidence>
<gene>
    <name evidence="10" type="primary">20203340</name>
    <name evidence="9" type="ORF">HELRODRAFT_170760</name>
</gene>
<dbReference type="OrthoDB" id="19714at2759"/>
<evidence type="ECO:0000256" key="6">
    <source>
        <dbReference type="ARBA" id="ARBA00023242"/>
    </source>
</evidence>
<organism evidence="10 11">
    <name type="scientific">Helobdella robusta</name>
    <name type="common">Californian leech</name>
    <dbReference type="NCBI Taxonomy" id="6412"/>
    <lineage>
        <taxon>Eukaryota</taxon>
        <taxon>Metazoa</taxon>
        <taxon>Spiralia</taxon>
        <taxon>Lophotrochozoa</taxon>
        <taxon>Annelida</taxon>
        <taxon>Clitellata</taxon>
        <taxon>Hirudinea</taxon>
        <taxon>Rhynchobdellida</taxon>
        <taxon>Glossiphoniidae</taxon>
        <taxon>Helobdella</taxon>
    </lineage>
</organism>
<evidence type="ECO:0000256" key="3">
    <source>
        <dbReference type="ARBA" id="ARBA00007054"/>
    </source>
</evidence>
<protein>
    <recommendedName>
        <fullName evidence="4">Methylosome subunit pICln</fullName>
    </recommendedName>
</protein>
<dbReference type="KEGG" id="hro:HELRODRAFT_170760"/>
<evidence type="ECO:0000256" key="5">
    <source>
        <dbReference type="ARBA" id="ARBA00022490"/>
    </source>
</evidence>
<dbReference type="InParanoid" id="T1F3E1"/>
<dbReference type="EMBL" id="KB096222">
    <property type="protein sequence ID" value="ESO07426.1"/>
    <property type="molecule type" value="Genomic_DNA"/>
</dbReference>
<evidence type="ECO:0000313" key="11">
    <source>
        <dbReference type="Proteomes" id="UP000015101"/>
    </source>
</evidence>
<evidence type="ECO:0000256" key="8">
    <source>
        <dbReference type="SAM" id="MobiDB-lite"/>
    </source>
</evidence>
<keyword evidence="6" id="KW-0539">Nucleus</keyword>
<proteinExistence type="inferred from homology"/>
<evidence type="ECO:0000313" key="9">
    <source>
        <dbReference type="EMBL" id="ESO07426.1"/>
    </source>
</evidence>
<feature type="compositionally biased region" description="Acidic residues" evidence="8">
    <location>
        <begin position="153"/>
        <end position="167"/>
    </location>
</feature>
<comment type="function">
    <text evidence="7">Involved in both the assembly of spliceosomal snRNPs and the methylation of Sm proteins. Chaperone that regulates the assembly of spliceosomal U1, U2, U4 and U5 small nuclear ribonucleoproteins (snRNPs), the building blocks of the spliceosome, and thereby plays an important role in the splicing of cellular pre-mRNAs. Most spliceosomal snRNPs contain a common set of Sm proteins SNRPB, SNRPD1, SNRPD2, SNRPD3, SNRPE, SNRPF and SNRPG that assemble in a heptameric protein ring on the Sm site of the small nuclear RNA to form the core snRNP (Sm core). In the cytosol, the Sm proteins SNRPD1, SNRPD2, SNRPE, SNRPF and SNRPG are trapped in an inactive 6S pICln-Sm complex by the chaperone CLNS1A that controls the assembly of the core snRNP. Dissociation by the SMN complex of CLNS1A from the trapped Sm proteins and their transfer to an SMN-Sm complex triggers the assembly of core snRNPs and their transport to the nucleus.</text>
</comment>
<dbReference type="GO" id="GO:0006884">
    <property type="term" value="P:cell volume homeostasis"/>
    <property type="evidence" value="ECO:0007669"/>
    <property type="project" value="InterPro"/>
</dbReference>
<reference evidence="11" key="1">
    <citation type="submission" date="2012-12" db="EMBL/GenBank/DDBJ databases">
        <authorList>
            <person name="Hellsten U."/>
            <person name="Grimwood J."/>
            <person name="Chapman J.A."/>
            <person name="Shapiro H."/>
            <person name="Aerts A."/>
            <person name="Otillar R.P."/>
            <person name="Terry A.Y."/>
            <person name="Boore J.L."/>
            <person name="Simakov O."/>
            <person name="Marletaz F."/>
            <person name="Cho S.-J."/>
            <person name="Edsinger-Gonzales E."/>
            <person name="Havlak P."/>
            <person name="Kuo D.-H."/>
            <person name="Larsson T."/>
            <person name="Lv J."/>
            <person name="Arendt D."/>
            <person name="Savage R."/>
            <person name="Osoegawa K."/>
            <person name="de Jong P."/>
            <person name="Lindberg D.R."/>
            <person name="Seaver E.C."/>
            <person name="Weisblat D.A."/>
            <person name="Putnam N.H."/>
            <person name="Grigoriev I.V."/>
            <person name="Rokhsar D.S."/>
        </authorList>
    </citation>
    <scope>NUCLEOTIDE SEQUENCE</scope>
</reference>
<reference evidence="10" key="3">
    <citation type="submission" date="2015-06" db="UniProtKB">
        <authorList>
            <consortium name="EnsemblMetazoa"/>
        </authorList>
    </citation>
    <scope>IDENTIFICATION</scope>
</reference>
<accession>T1F3E1</accession>
<dbReference type="GO" id="GO:0005886">
    <property type="term" value="C:plasma membrane"/>
    <property type="evidence" value="ECO:0007669"/>
    <property type="project" value="InterPro"/>
</dbReference>
<evidence type="ECO:0000256" key="4">
    <source>
        <dbReference type="ARBA" id="ARBA00015653"/>
    </source>
</evidence>
<dbReference type="RefSeq" id="XP_009014804.1">
    <property type="nucleotide sequence ID" value="XM_009016556.1"/>
</dbReference>
<feature type="region of interest" description="Disordered" evidence="8">
    <location>
        <begin position="153"/>
        <end position="216"/>
    </location>
</feature>
<dbReference type="Proteomes" id="UP000015101">
    <property type="component" value="Unassembled WGS sequence"/>
</dbReference>
<dbReference type="AlphaFoldDB" id="T1F3E1"/>